<dbReference type="PROSITE" id="PS50011">
    <property type="entry name" value="PROTEIN_KINASE_DOM"/>
    <property type="match status" value="1"/>
</dbReference>
<dbReference type="CDD" id="cd01989">
    <property type="entry name" value="USP_STK_Ubox_N"/>
    <property type="match status" value="1"/>
</dbReference>
<dbReference type="SUPFAM" id="SSF56112">
    <property type="entry name" value="Protein kinase-like (PK-like)"/>
    <property type="match status" value="1"/>
</dbReference>
<evidence type="ECO:0000256" key="2">
    <source>
        <dbReference type="ARBA" id="ARBA00004906"/>
    </source>
</evidence>
<dbReference type="GO" id="GO:0016567">
    <property type="term" value="P:protein ubiquitination"/>
    <property type="evidence" value="ECO:0007669"/>
    <property type="project" value="InterPro"/>
</dbReference>
<dbReference type="GO" id="GO:0004672">
    <property type="term" value="F:protein kinase activity"/>
    <property type="evidence" value="ECO:0007669"/>
    <property type="project" value="InterPro"/>
</dbReference>
<dbReference type="InterPro" id="IPR003613">
    <property type="entry name" value="Ubox_domain"/>
</dbReference>
<protein>
    <recommendedName>
        <fullName evidence="3">RING-type E3 ubiquitin transferase</fullName>
        <ecNumber evidence="3">2.3.2.27</ecNumber>
    </recommendedName>
</protein>
<accession>A0A9D5C6S7</accession>
<dbReference type="SMART" id="SM00504">
    <property type="entry name" value="Ubox"/>
    <property type="match status" value="1"/>
</dbReference>
<dbReference type="OrthoDB" id="4062651at2759"/>
<dbReference type="InterPro" id="IPR051348">
    <property type="entry name" value="U-box_ubiquitin_ligases"/>
</dbReference>
<evidence type="ECO:0000313" key="9">
    <source>
        <dbReference type="Proteomes" id="UP001085076"/>
    </source>
</evidence>
<dbReference type="EC" id="2.3.2.27" evidence="3"/>
<reference evidence="8" key="2">
    <citation type="journal article" date="2022" name="Hortic Res">
        <title>The genome of Dioscorea zingiberensis sheds light on the biosynthesis, origin and evolution of the medicinally important diosgenin saponins.</title>
        <authorList>
            <person name="Li Y."/>
            <person name="Tan C."/>
            <person name="Li Z."/>
            <person name="Guo J."/>
            <person name="Li S."/>
            <person name="Chen X."/>
            <person name="Wang C."/>
            <person name="Dai X."/>
            <person name="Yang H."/>
            <person name="Song W."/>
            <person name="Hou L."/>
            <person name="Xu J."/>
            <person name="Tong Z."/>
            <person name="Xu A."/>
            <person name="Yuan X."/>
            <person name="Wang W."/>
            <person name="Yang Q."/>
            <person name="Chen L."/>
            <person name="Sun Z."/>
            <person name="Wang K."/>
            <person name="Pan B."/>
            <person name="Chen J."/>
            <person name="Bao Y."/>
            <person name="Liu F."/>
            <person name="Qi X."/>
            <person name="Gang D.R."/>
            <person name="Wen J."/>
            <person name="Li J."/>
        </authorList>
    </citation>
    <scope>NUCLEOTIDE SEQUENCE</scope>
    <source>
        <strain evidence="8">Dzin_1.0</strain>
    </source>
</reference>
<comment type="catalytic activity">
    <reaction evidence="1">
        <text>S-ubiquitinyl-[E2 ubiquitin-conjugating enzyme]-L-cysteine + [acceptor protein]-L-lysine = [E2 ubiquitin-conjugating enzyme]-L-cysteine + N(6)-ubiquitinyl-[acceptor protein]-L-lysine.</text>
        <dbReference type="EC" id="2.3.2.27"/>
    </reaction>
</comment>
<evidence type="ECO:0000259" key="7">
    <source>
        <dbReference type="PROSITE" id="PS51698"/>
    </source>
</evidence>
<dbReference type="InterPro" id="IPR011009">
    <property type="entry name" value="Kinase-like_dom_sf"/>
</dbReference>
<dbReference type="PANTHER" id="PTHR45647:SF100">
    <property type="entry name" value="U-BOX DOMAIN-CONTAINING PROTEIN 33"/>
    <property type="match status" value="1"/>
</dbReference>
<comment type="caution">
    <text evidence="8">The sequence shown here is derived from an EMBL/GenBank/DDBJ whole genome shotgun (WGS) entry which is preliminary data.</text>
</comment>
<dbReference type="InterPro" id="IPR000719">
    <property type="entry name" value="Prot_kinase_dom"/>
</dbReference>
<dbReference type="GO" id="GO:0061630">
    <property type="term" value="F:ubiquitin protein ligase activity"/>
    <property type="evidence" value="ECO:0007669"/>
    <property type="project" value="UniProtKB-EC"/>
</dbReference>
<reference evidence="8" key="1">
    <citation type="submission" date="2021-03" db="EMBL/GenBank/DDBJ databases">
        <authorList>
            <person name="Li Z."/>
            <person name="Yang C."/>
        </authorList>
    </citation>
    <scope>NUCLEOTIDE SEQUENCE</scope>
    <source>
        <strain evidence="8">Dzin_1.0</strain>
        <tissue evidence="8">Leaf</tissue>
    </source>
</reference>
<dbReference type="Gene3D" id="1.10.510.10">
    <property type="entry name" value="Transferase(Phosphotransferase) domain 1"/>
    <property type="match status" value="1"/>
</dbReference>
<gene>
    <name evidence="8" type="ORF">J5N97_024071</name>
</gene>
<keyword evidence="4" id="KW-0808">Transferase</keyword>
<dbReference type="Gene3D" id="3.30.40.10">
    <property type="entry name" value="Zinc/RING finger domain, C3HC4 (zinc finger)"/>
    <property type="match status" value="1"/>
</dbReference>
<evidence type="ECO:0000256" key="1">
    <source>
        <dbReference type="ARBA" id="ARBA00000900"/>
    </source>
</evidence>
<evidence type="ECO:0000256" key="3">
    <source>
        <dbReference type="ARBA" id="ARBA00012483"/>
    </source>
</evidence>
<proteinExistence type="predicted"/>
<dbReference type="PANTHER" id="PTHR45647">
    <property type="entry name" value="OS02G0152300 PROTEIN"/>
    <property type="match status" value="1"/>
</dbReference>
<dbReference type="InterPro" id="IPR014729">
    <property type="entry name" value="Rossmann-like_a/b/a_fold"/>
</dbReference>
<name>A0A9D5C6S7_9LILI</name>
<comment type="pathway">
    <text evidence="2">Protein modification; protein ubiquitination.</text>
</comment>
<keyword evidence="9" id="KW-1185">Reference proteome</keyword>
<keyword evidence="5" id="KW-0833">Ubl conjugation pathway</keyword>
<dbReference type="Gene3D" id="3.30.200.20">
    <property type="entry name" value="Phosphorylase Kinase, domain 1"/>
    <property type="match status" value="1"/>
</dbReference>
<dbReference type="SUPFAM" id="SSF52402">
    <property type="entry name" value="Adenine nucleotide alpha hydrolases-like"/>
    <property type="match status" value="1"/>
</dbReference>
<organism evidence="8 9">
    <name type="scientific">Dioscorea zingiberensis</name>
    <dbReference type="NCBI Taxonomy" id="325984"/>
    <lineage>
        <taxon>Eukaryota</taxon>
        <taxon>Viridiplantae</taxon>
        <taxon>Streptophyta</taxon>
        <taxon>Embryophyta</taxon>
        <taxon>Tracheophyta</taxon>
        <taxon>Spermatophyta</taxon>
        <taxon>Magnoliopsida</taxon>
        <taxon>Liliopsida</taxon>
        <taxon>Dioscoreales</taxon>
        <taxon>Dioscoreaceae</taxon>
        <taxon>Dioscorea</taxon>
    </lineage>
</organism>
<dbReference type="SUPFAM" id="SSF57850">
    <property type="entry name" value="RING/U-box"/>
    <property type="match status" value="1"/>
</dbReference>
<feature type="domain" description="Protein kinase" evidence="6">
    <location>
        <begin position="520"/>
        <end position="816"/>
    </location>
</feature>
<dbReference type="PROSITE" id="PS51698">
    <property type="entry name" value="U_BOX"/>
    <property type="match status" value="1"/>
</dbReference>
<evidence type="ECO:0000256" key="4">
    <source>
        <dbReference type="ARBA" id="ARBA00022679"/>
    </source>
</evidence>
<dbReference type="InterPro" id="IPR001245">
    <property type="entry name" value="Ser-Thr/Tyr_kinase_cat_dom"/>
</dbReference>
<dbReference type="EMBL" id="JAGGNH010000007">
    <property type="protein sequence ID" value="KAJ0967154.1"/>
    <property type="molecule type" value="Genomic_DNA"/>
</dbReference>
<evidence type="ECO:0000256" key="5">
    <source>
        <dbReference type="ARBA" id="ARBA00022786"/>
    </source>
</evidence>
<dbReference type="CDD" id="cd16655">
    <property type="entry name" value="RING-Ubox_WDSUB1-like"/>
    <property type="match status" value="1"/>
</dbReference>
<dbReference type="Pfam" id="PF04564">
    <property type="entry name" value="U-box"/>
    <property type="match status" value="1"/>
</dbReference>
<sequence length="887" mass="100051">MEGLISRRRAVPAGEIEETIVVGRGGEEAVEKKVYVAVAKELKEGKNTIQWVLQNFSTKAVIVFVHVHRPPKWIPIMGAMFPVSQLKEQQVRAYRQLEREKMNESLHEYLQLCQQLKVRTEKLTIEMDDIGKGLVELVAQHRITSLVMGAAADKHYSKKLKVLKSKTAIFVKQHAHPSCKLWFVCKGNLIYKRECTESPMSSPGKKSGQQLSSYNRGPGESVIWYANPKRDLFRHKPSSGDLCPGGETMAASPCLGAPMTSVSLSREKTEGNTNDPWETNSRRSSRYSGCLWLSMSDGVLDNLDSLLVLKNEESEDGSVVVQSLCESDEDLQFLSASCELEDEVAGAEVNAKLQQALMEAENSKHEAYEESCRRRKAEREAVLAIRVAKSSDLCYVREVRRKIEIEDELDGIHLEYGTFKNQQDVICEELQKVSEQNAVLKLQVVDLDDTVNNFEEDLSAMQYSLQSLHKKHKDLQGEHANVVREVEELRQKKKHMLISHVATNFPYFSYLELKEATSNFDSALKVGEDGYGNVYKGWLRNTKVTIKVLNPEGMEVLPEFYQELNVLCRVRHPHIVTLLGACPEAFALVYEFLPNGSLEDCLASKNKTPITWHSRTRIATEICSALIFLHSSKPNPMVHGDLKLDSIFLDANYVSKLSDTGISHLVGDYITANSTITTRFYSHGHLKDTFTYIDPVFLATGELTPFSDVYSFGVILLRLLTGRPMPGIVKEVQEALEKSHLHEIIDPLAGNWPLSHAKQLAQIGLKCCEMNLRNRPDLAGEVWRLLDALMKASPKIVPSLSFCSDSEDIQIPHYFICPILQDIMRDPQIAADGFTYEAEAIKGWFNSGHDTSPMTNLKLTHRNLIPNHALRFAIKEWLHFSSFTCKV</sequence>
<dbReference type="InterPro" id="IPR013083">
    <property type="entry name" value="Znf_RING/FYVE/PHD"/>
</dbReference>
<evidence type="ECO:0000259" key="6">
    <source>
        <dbReference type="PROSITE" id="PS50011"/>
    </source>
</evidence>
<dbReference type="AlphaFoldDB" id="A0A9D5C6S7"/>
<dbReference type="Pfam" id="PF07714">
    <property type="entry name" value="PK_Tyr_Ser-Thr"/>
    <property type="match status" value="1"/>
</dbReference>
<feature type="domain" description="U-box" evidence="7">
    <location>
        <begin position="810"/>
        <end position="884"/>
    </location>
</feature>
<evidence type="ECO:0000313" key="8">
    <source>
        <dbReference type="EMBL" id="KAJ0967154.1"/>
    </source>
</evidence>
<dbReference type="GO" id="GO:0005524">
    <property type="term" value="F:ATP binding"/>
    <property type="evidence" value="ECO:0007669"/>
    <property type="project" value="InterPro"/>
</dbReference>
<dbReference type="Gene3D" id="3.40.50.620">
    <property type="entry name" value="HUPs"/>
    <property type="match status" value="1"/>
</dbReference>
<dbReference type="Proteomes" id="UP001085076">
    <property type="component" value="Miscellaneous, Linkage group lg07"/>
</dbReference>